<evidence type="ECO:0000313" key="1">
    <source>
        <dbReference type="EMBL" id="KAF2621586.1"/>
    </source>
</evidence>
<sequence length="883" mass="98008">MADPLGGPPTTFSNSPCMHPFRPTSIMNANRFDEGYSEDTRSQNETDMVMGAGDSGMESETQQFSLPDWILGLDEQQRSEIAYAILRSLRTSSIAGIVEKLNPLLHLDPVVYLPPEITFQILSYLEPETLLRASTLSRAWRIRVMDSPLWKLLFRLEGWNSNYPQVREHEESERQRRAGFKEKERKTRPRTAEDMDLDKPSSKRRVRGERQLFGDGPAAENGVRDGLERSGKGQAAWGEQHGTVEADEGPSTRTEDQMEGVVATPSQTAQQRRNSPAQNEDLSPTESTSPRIHPTLLLPGPEPKINWQYLYKQKKRLEDNWNAGRYSNFQLPHPNHPNEAHTECVYTIQYSGKYLVSGSRDRSIRIWNLDTQRLIHKPLLGHSASVLCLQFDERPEHDLVVSGGSDCRVILWQFSTGQMIKEIEKAHSESVLNLRFDDRYLVTCSKDKTIKVWNRREMLPTDDTYPSSTTKSGARFPEYIINMQQHVENQHLHFTPLRPYNLVMTLEGHGAAVNAIQILDGQIVSASGDRSVKVWDVRTGACIRTFQGHSKGIACVQFDGRRIVSGSSDETVRIFDRATGAEVACLQGHSNLVRTVQAQFGDLPGNEEELEAEARAVDRNFFEAQNRGQIEQRLSRSQRRARNAGSRDPKSIFAYGAKLPPGGGGSKWARIVSGSYDETVIIWKKGADGAWEKSKILYQNDAVRAAGGRPRRPVAQPPAQGAQGNQNAAQQQAGQAVAQQNNFQALAQQAQAQAQAAQNLAQQAQALHAASQAMHGNTAGNAANVGNPRPPITATAAATAAAQQGAPANAAAHHHHHGPHHHHHPHPLGVPLANQGTNSRVFKLQFDARRIICCSQDPTIVGWDFANGDKDIVLASQFFGDSY</sequence>
<protein>
    <submittedName>
        <fullName evidence="1">WD40 repeat-like protein</fullName>
    </submittedName>
</protein>
<evidence type="ECO:0000313" key="2">
    <source>
        <dbReference type="Proteomes" id="UP000799754"/>
    </source>
</evidence>
<gene>
    <name evidence="1" type="ORF">BU25DRAFT_354039</name>
</gene>
<dbReference type="Proteomes" id="UP000799754">
    <property type="component" value="Unassembled WGS sequence"/>
</dbReference>
<keyword evidence="2" id="KW-1185">Reference proteome</keyword>
<dbReference type="EMBL" id="MU006753">
    <property type="protein sequence ID" value="KAF2621586.1"/>
    <property type="molecule type" value="Genomic_DNA"/>
</dbReference>
<accession>A0ACB6RI72</accession>
<name>A0ACB6RI72_9PLEO</name>
<reference evidence="1" key="1">
    <citation type="journal article" date="2020" name="Stud. Mycol.">
        <title>101 Dothideomycetes genomes: a test case for predicting lifestyles and emergence of pathogens.</title>
        <authorList>
            <person name="Haridas S."/>
            <person name="Albert R."/>
            <person name="Binder M."/>
            <person name="Bloem J."/>
            <person name="Labutti K."/>
            <person name="Salamov A."/>
            <person name="Andreopoulos B."/>
            <person name="Baker S."/>
            <person name="Barry K."/>
            <person name="Bills G."/>
            <person name="Bluhm B."/>
            <person name="Cannon C."/>
            <person name="Castanera R."/>
            <person name="Culley D."/>
            <person name="Daum C."/>
            <person name="Ezra D."/>
            <person name="Gonzalez J."/>
            <person name="Henrissat B."/>
            <person name="Kuo A."/>
            <person name="Liang C."/>
            <person name="Lipzen A."/>
            <person name="Lutzoni F."/>
            <person name="Magnuson J."/>
            <person name="Mondo S."/>
            <person name="Nolan M."/>
            <person name="Ohm R."/>
            <person name="Pangilinan J."/>
            <person name="Park H.-J."/>
            <person name="Ramirez L."/>
            <person name="Alfaro M."/>
            <person name="Sun H."/>
            <person name="Tritt A."/>
            <person name="Yoshinaga Y."/>
            <person name="Zwiers L.-H."/>
            <person name="Turgeon B."/>
            <person name="Goodwin S."/>
            <person name="Spatafora J."/>
            <person name="Crous P."/>
            <person name="Grigoriev I."/>
        </authorList>
    </citation>
    <scope>NUCLEOTIDE SEQUENCE</scope>
    <source>
        <strain evidence="1">CBS 525.71</strain>
    </source>
</reference>
<organism evidence="1 2">
    <name type="scientific">Macroventuria anomochaeta</name>
    <dbReference type="NCBI Taxonomy" id="301207"/>
    <lineage>
        <taxon>Eukaryota</taxon>
        <taxon>Fungi</taxon>
        <taxon>Dikarya</taxon>
        <taxon>Ascomycota</taxon>
        <taxon>Pezizomycotina</taxon>
        <taxon>Dothideomycetes</taxon>
        <taxon>Pleosporomycetidae</taxon>
        <taxon>Pleosporales</taxon>
        <taxon>Pleosporineae</taxon>
        <taxon>Didymellaceae</taxon>
        <taxon>Macroventuria</taxon>
    </lineage>
</organism>
<proteinExistence type="predicted"/>
<comment type="caution">
    <text evidence="1">The sequence shown here is derived from an EMBL/GenBank/DDBJ whole genome shotgun (WGS) entry which is preliminary data.</text>
</comment>